<evidence type="ECO:0000259" key="1">
    <source>
        <dbReference type="Pfam" id="PF10091"/>
    </source>
</evidence>
<feature type="domain" description="Glycoamylase-like" evidence="1">
    <location>
        <begin position="228"/>
        <end position="435"/>
    </location>
</feature>
<dbReference type="RefSeq" id="WP_011521338.1">
    <property type="nucleotide sequence ID" value="NC_008009.1"/>
</dbReference>
<evidence type="ECO:0000313" key="3">
    <source>
        <dbReference type="Proteomes" id="UP000002432"/>
    </source>
</evidence>
<accession>Q1IUB4</accession>
<dbReference type="STRING" id="204669.Acid345_0531"/>
<keyword evidence="3" id="KW-1185">Reference proteome</keyword>
<dbReference type="Proteomes" id="UP000002432">
    <property type="component" value="Chromosome"/>
</dbReference>
<dbReference type="Pfam" id="PF10091">
    <property type="entry name" value="Glycoamylase"/>
    <property type="match status" value="1"/>
</dbReference>
<dbReference type="InterPro" id="IPR006311">
    <property type="entry name" value="TAT_signal"/>
</dbReference>
<dbReference type="Gene3D" id="1.50.10.140">
    <property type="match status" value="1"/>
</dbReference>
<proteinExistence type="predicted"/>
<protein>
    <recommendedName>
        <fullName evidence="1">Glycoamylase-like domain-containing protein</fullName>
    </recommendedName>
</protein>
<dbReference type="AlphaFoldDB" id="Q1IUB4"/>
<dbReference type="InterPro" id="IPR016883">
    <property type="entry name" value="UCP028431"/>
</dbReference>
<dbReference type="EMBL" id="CP000360">
    <property type="protein sequence ID" value="ABF39536.1"/>
    <property type="molecule type" value="Genomic_DNA"/>
</dbReference>
<dbReference type="eggNOG" id="COG5368">
    <property type="taxonomic scope" value="Bacteria"/>
</dbReference>
<dbReference type="EnsemblBacteria" id="ABF39536">
    <property type="protein sequence ID" value="ABF39536"/>
    <property type="gene ID" value="Acid345_0531"/>
</dbReference>
<dbReference type="HOGENOM" id="CLU_023287_0_1_0"/>
<sequence length="450" mass="50219">MSKKDESGNLQGVTRREFISSSGAAMMLVPIASLSWLGSCSGGSKESTAVTPPASYTGTDEQLLDEVEKGSFQFFWEQAHPDTGLIKDRAKTSGSDNYTVASIASVGFGLTALCIGDKRGYIPSDQIKARVRLTLQTMLSKADGHEGFFYHFLDWSTGKRAWNCELSSIDTALMLCGVLTARQYFASDAQIVDLATKLYNNVNWPWMQNGGKTLTMGWKPESGFLDARWEHYCELMMIYLLAIGSPTHPIAPDTWKAWTRPTYTYQGITYISSGDPLFTHQFSHIWYDFRNKRDDYADYFDNSVKATKAHKLFCLSLHDKFSDYTDSLWGFTASDSMQGYTAWGGPPAMGPIDGSIVPAAAGGSLPFLYDDCMKVLRTVRGGYPNAWCRYGYIDVFNPLKNWYNPDVIGIDVGPTMLMAENKRTNFVWETFMKNPEATRAMQLAGFKVTA</sequence>
<dbReference type="InterPro" id="IPR019282">
    <property type="entry name" value="Glycoamylase-like_cons_dom"/>
</dbReference>
<organism evidence="2 3">
    <name type="scientific">Koribacter versatilis (strain Ellin345)</name>
    <dbReference type="NCBI Taxonomy" id="204669"/>
    <lineage>
        <taxon>Bacteria</taxon>
        <taxon>Pseudomonadati</taxon>
        <taxon>Acidobacteriota</taxon>
        <taxon>Terriglobia</taxon>
        <taxon>Terriglobales</taxon>
        <taxon>Candidatus Korobacteraceae</taxon>
        <taxon>Candidatus Korobacter</taxon>
    </lineage>
</organism>
<dbReference type="PROSITE" id="PS51318">
    <property type="entry name" value="TAT"/>
    <property type="match status" value="1"/>
</dbReference>
<gene>
    <name evidence="2" type="ordered locus">Acid345_0531</name>
</gene>
<reference evidence="2 3" key="1">
    <citation type="journal article" date="2009" name="Appl. Environ. Microbiol.">
        <title>Three genomes from the phylum Acidobacteria provide insight into the lifestyles of these microorganisms in soils.</title>
        <authorList>
            <person name="Ward N.L."/>
            <person name="Challacombe J.F."/>
            <person name="Janssen P.H."/>
            <person name="Henrissat B."/>
            <person name="Coutinho P.M."/>
            <person name="Wu M."/>
            <person name="Xie G."/>
            <person name="Haft D.H."/>
            <person name="Sait M."/>
            <person name="Badger J."/>
            <person name="Barabote R.D."/>
            <person name="Bradley B."/>
            <person name="Brettin T.S."/>
            <person name="Brinkac L.M."/>
            <person name="Bruce D."/>
            <person name="Creasy T."/>
            <person name="Daugherty S.C."/>
            <person name="Davidsen T.M."/>
            <person name="DeBoy R.T."/>
            <person name="Detter J.C."/>
            <person name="Dodson R.J."/>
            <person name="Durkin A.S."/>
            <person name="Ganapathy A."/>
            <person name="Gwinn-Giglio M."/>
            <person name="Han C.S."/>
            <person name="Khouri H."/>
            <person name="Kiss H."/>
            <person name="Kothari S.P."/>
            <person name="Madupu R."/>
            <person name="Nelson K.E."/>
            <person name="Nelson W.C."/>
            <person name="Paulsen I."/>
            <person name="Penn K."/>
            <person name="Ren Q."/>
            <person name="Rosovitz M.J."/>
            <person name="Selengut J.D."/>
            <person name="Shrivastava S."/>
            <person name="Sullivan S.A."/>
            <person name="Tapia R."/>
            <person name="Thompson L.S."/>
            <person name="Watkins K.L."/>
            <person name="Yang Q."/>
            <person name="Yu C."/>
            <person name="Zafar N."/>
            <person name="Zhou L."/>
            <person name="Kuske C.R."/>
        </authorList>
    </citation>
    <scope>NUCLEOTIDE SEQUENCE [LARGE SCALE GENOMIC DNA]</scope>
    <source>
        <strain evidence="2 3">Ellin345</strain>
    </source>
</reference>
<evidence type="ECO:0000313" key="2">
    <source>
        <dbReference type="EMBL" id="ABF39536.1"/>
    </source>
</evidence>
<dbReference type="PIRSF" id="PIRSF028431">
    <property type="entry name" value="UCP028431"/>
    <property type="match status" value="1"/>
</dbReference>
<name>Q1IUB4_KORVE</name>
<dbReference type="KEGG" id="aba:Acid345_0531"/>